<sequence length="249" mass="28800">MKQSVNVIYYNKEYNFGDQLSPFIVQSLLNKEDYDLTHNLKDQTNNIIAVGSYIEKAKKHTHIWGSGIIIKSSKIAKELSNVHAVRGPLTRNLLLSKNIEVPKIYGDPALLLPEFYKPNLKEELKEKIVVIPHKSNYSKYKDQTLDSKFYLVSPMDNWKHVIDCIASCKAVVSESLHGLICADAYKIPNLWLYEYGLTYGNFKFRDYFMSQKRPLTQIKTLNDFDIALCYNEGNKIDCNELKNAFPYKK</sequence>
<evidence type="ECO:0000313" key="2">
    <source>
        <dbReference type="EMBL" id="QHT99595.1"/>
    </source>
</evidence>
<protein>
    <recommendedName>
        <fullName evidence="1">Polysaccharide pyruvyl transferase domain-containing protein</fullName>
    </recommendedName>
</protein>
<proteinExistence type="predicted"/>
<accession>A0A6C0J4I2</accession>
<dbReference type="InterPro" id="IPR007345">
    <property type="entry name" value="Polysacch_pyruvyl_Trfase"/>
</dbReference>
<feature type="domain" description="Polysaccharide pyruvyl transferase" evidence="1">
    <location>
        <begin position="15"/>
        <end position="193"/>
    </location>
</feature>
<dbReference type="EMBL" id="MN740311">
    <property type="protein sequence ID" value="QHT99595.1"/>
    <property type="molecule type" value="Genomic_DNA"/>
</dbReference>
<organism evidence="2">
    <name type="scientific">viral metagenome</name>
    <dbReference type="NCBI Taxonomy" id="1070528"/>
    <lineage>
        <taxon>unclassified sequences</taxon>
        <taxon>metagenomes</taxon>
        <taxon>organismal metagenomes</taxon>
    </lineage>
</organism>
<reference evidence="2" key="1">
    <citation type="journal article" date="2020" name="Nature">
        <title>Giant virus diversity and host interactions through global metagenomics.</title>
        <authorList>
            <person name="Schulz F."/>
            <person name="Roux S."/>
            <person name="Paez-Espino D."/>
            <person name="Jungbluth S."/>
            <person name="Walsh D.A."/>
            <person name="Denef V.J."/>
            <person name="McMahon K.D."/>
            <person name="Konstantinidis K.T."/>
            <person name="Eloe-Fadrosh E.A."/>
            <person name="Kyrpides N.C."/>
            <person name="Woyke T."/>
        </authorList>
    </citation>
    <scope>NUCLEOTIDE SEQUENCE</scope>
    <source>
        <strain evidence="2">GVMAG-M-3300025727-45</strain>
    </source>
</reference>
<name>A0A6C0J4I2_9ZZZZ</name>
<dbReference type="AlphaFoldDB" id="A0A6C0J4I2"/>
<evidence type="ECO:0000259" key="1">
    <source>
        <dbReference type="Pfam" id="PF04230"/>
    </source>
</evidence>
<dbReference type="Pfam" id="PF04230">
    <property type="entry name" value="PS_pyruv_trans"/>
    <property type="match status" value="1"/>
</dbReference>